<evidence type="ECO:0000313" key="2">
    <source>
        <dbReference type="EMBL" id="KAJ1087489.1"/>
    </source>
</evidence>
<dbReference type="EMBL" id="JANPWB010000015">
    <property type="protein sequence ID" value="KAJ1087489.1"/>
    <property type="molecule type" value="Genomic_DNA"/>
</dbReference>
<evidence type="ECO:0000313" key="3">
    <source>
        <dbReference type="Proteomes" id="UP001066276"/>
    </source>
</evidence>
<sequence>MTDCARGRRTRKGKMPTEKRRRRTYDRRQKTKTGAEKKPEEPTPKLGVRPRGIQEGENSATSQEGRGLTRLLNFYRLA</sequence>
<dbReference type="AlphaFoldDB" id="A0AAV7L993"/>
<protein>
    <submittedName>
        <fullName evidence="2">Uncharacterized protein</fullName>
    </submittedName>
</protein>
<gene>
    <name evidence="2" type="ORF">NDU88_000658</name>
</gene>
<proteinExistence type="predicted"/>
<feature type="compositionally biased region" description="Basic residues" evidence="1">
    <location>
        <begin position="7"/>
        <end position="31"/>
    </location>
</feature>
<name>A0AAV7L993_PLEWA</name>
<evidence type="ECO:0000256" key="1">
    <source>
        <dbReference type="SAM" id="MobiDB-lite"/>
    </source>
</evidence>
<accession>A0AAV7L993</accession>
<reference evidence="2" key="1">
    <citation type="journal article" date="2022" name="bioRxiv">
        <title>Sequencing and chromosome-scale assembly of the giantPleurodeles waltlgenome.</title>
        <authorList>
            <person name="Brown T."/>
            <person name="Elewa A."/>
            <person name="Iarovenko S."/>
            <person name="Subramanian E."/>
            <person name="Araus A.J."/>
            <person name="Petzold A."/>
            <person name="Susuki M."/>
            <person name="Suzuki K.-i.T."/>
            <person name="Hayashi T."/>
            <person name="Toyoda A."/>
            <person name="Oliveira C."/>
            <person name="Osipova E."/>
            <person name="Leigh N.D."/>
            <person name="Simon A."/>
            <person name="Yun M.H."/>
        </authorList>
    </citation>
    <scope>NUCLEOTIDE SEQUENCE</scope>
    <source>
        <strain evidence="2">20211129_DDA</strain>
        <tissue evidence="2">Liver</tissue>
    </source>
</reference>
<feature type="compositionally biased region" description="Basic and acidic residues" evidence="1">
    <location>
        <begin position="33"/>
        <end position="43"/>
    </location>
</feature>
<organism evidence="2 3">
    <name type="scientific">Pleurodeles waltl</name>
    <name type="common">Iberian ribbed newt</name>
    <dbReference type="NCBI Taxonomy" id="8319"/>
    <lineage>
        <taxon>Eukaryota</taxon>
        <taxon>Metazoa</taxon>
        <taxon>Chordata</taxon>
        <taxon>Craniata</taxon>
        <taxon>Vertebrata</taxon>
        <taxon>Euteleostomi</taxon>
        <taxon>Amphibia</taxon>
        <taxon>Batrachia</taxon>
        <taxon>Caudata</taxon>
        <taxon>Salamandroidea</taxon>
        <taxon>Salamandridae</taxon>
        <taxon>Pleurodelinae</taxon>
        <taxon>Pleurodeles</taxon>
    </lineage>
</organism>
<comment type="caution">
    <text evidence="2">The sequence shown here is derived from an EMBL/GenBank/DDBJ whole genome shotgun (WGS) entry which is preliminary data.</text>
</comment>
<dbReference type="Proteomes" id="UP001066276">
    <property type="component" value="Chromosome 11"/>
</dbReference>
<feature type="region of interest" description="Disordered" evidence="1">
    <location>
        <begin position="1"/>
        <end position="78"/>
    </location>
</feature>
<keyword evidence="3" id="KW-1185">Reference proteome</keyword>